<dbReference type="AlphaFoldDB" id="A0A9E6RC38"/>
<accession>A0A9E6RC38</accession>
<gene>
    <name evidence="2" type="ORF">K6K41_09450</name>
</gene>
<dbReference type="Proteomes" id="UP000825701">
    <property type="component" value="Chromosome"/>
</dbReference>
<sequence length="120" mass="12871">MRRRLAAAAAVFGFGICGQAAMAMELVSPQSLKRDWLDGRAVTTVGPRGGKSELTFRNDGTLVRTGGRAGAAGEGSWRLDDEGFCMTLGQAKRESCYVAIRGEGGAIRVMRRTGAFVWTR</sequence>
<feature type="signal peptide" evidence="1">
    <location>
        <begin position="1"/>
        <end position="23"/>
    </location>
</feature>
<organism evidence="2 3">
    <name type="scientific">Chenggangzhangella methanolivorans</name>
    <dbReference type="NCBI Taxonomy" id="1437009"/>
    <lineage>
        <taxon>Bacteria</taxon>
        <taxon>Pseudomonadati</taxon>
        <taxon>Pseudomonadota</taxon>
        <taxon>Alphaproteobacteria</taxon>
        <taxon>Hyphomicrobiales</taxon>
        <taxon>Methylopilaceae</taxon>
        <taxon>Chenggangzhangella</taxon>
    </lineage>
</organism>
<protein>
    <submittedName>
        <fullName evidence="2">Uncharacterized protein</fullName>
    </submittedName>
</protein>
<evidence type="ECO:0000256" key="1">
    <source>
        <dbReference type="SAM" id="SignalP"/>
    </source>
</evidence>
<reference evidence="2" key="1">
    <citation type="submission" date="2021-08" db="EMBL/GenBank/DDBJ databases">
        <authorList>
            <person name="Zhang H."/>
            <person name="Xu M."/>
            <person name="Yu Z."/>
            <person name="Yang L."/>
            <person name="Cai Y."/>
        </authorList>
    </citation>
    <scope>NUCLEOTIDE SEQUENCE</scope>
    <source>
        <strain evidence="2">CHL1</strain>
    </source>
</reference>
<keyword evidence="1" id="KW-0732">Signal</keyword>
<feature type="chain" id="PRO_5039660254" evidence="1">
    <location>
        <begin position="24"/>
        <end position="120"/>
    </location>
</feature>
<name>A0A9E6RC38_9HYPH</name>
<proteinExistence type="predicted"/>
<dbReference type="EMBL" id="CP081869">
    <property type="protein sequence ID" value="QZO01600.1"/>
    <property type="molecule type" value="Genomic_DNA"/>
</dbReference>
<dbReference type="RefSeq" id="WP_261404896.1">
    <property type="nucleotide sequence ID" value="NZ_CP081869.1"/>
</dbReference>
<keyword evidence="3" id="KW-1185">Reference proteome</keyword>
<dbReference type="KEGG" id="cmet:K6K41_09450"/>
<evidence type="ECO:0000313" key="3">
    <source>
        <dbReference type="Proteomes" id="UP000825701"/>
    </source>
</evidence>
<evidence type="ECO:0000313" key="2">
    <source>
        <dbReference type="EMBL" id="QZO01600.1"/>
    </source>
</evidence>